<dbReference type="Gene3D" id="2.120.10.30">
    <property type="entry name" value="TolB, C-terminal domain"/>
    <property type="match status" value="2"/>
</dbReference>
<comment type="caution">
    <text evidence="2">The sequence shown here is derived from an EMBL/GenBank/DDBJ whole genome shotgun (WGS) entry which is preliminary data.</text>
</comment>
<dbReference type="InterPro" id="IPR050952">
    <property type="entry name" value="TRIM-NHL_E3_ligases"/>
</dbReference>
<protein>
    <submittedName>
        <fullName evidence="2">NHL repeat containing protein</fullName>
    </submittedName>
</protein>
<dbReference type="GO" id="GO:0043161">
    <property type="term" value="P:proteasome-mediated ubiquitin-dependent protein catabolic process"/>
    <property type="evidence" value="ECO:0007669"/>
    <property type="project" value="TreeGrafter"/>
</dbReference>
<dbReference type="GO" id="GO:0061630">
    <property type="term" value="F:ubiquitin protein ligase activity"/>
    <property type="evidence" value="ECO:0007669"/>
    <property type="project" value="TreeGrafter"/>
</dbReference>
<dbReference type="Proteomes" id="UP001165289">
    <property type="component" value="Unassembled WGS sequence"/>
</dbReference>
<dbReference type="InterPro" id="IPR011042">
    <property type="entry name" value="6-blade_b-propeller_TolB-like"/>
</dbReference>
<name>A0AAV7JRK7_9METZ</name>
<evidence type="ECO:0000313" key="2">
    <source>
        <dbReference type="EMBL" id="KAI6651011.1"/>
    </source>
</evidence>
<dbReference type="SUPFAM" id="SSF63825">
    <property type="entry name" value="YWTD domain"/>
    <property type="match status" value="1"/>
</dbReference>
<keyword evidence="1" id="KW-0175">Coiled coil</keyword>
<evidence type="ECO:0000256" key="1">
    <source>
        <dbReference type="SAM" id="Coils"/>
    </source>
</evidence>
<keyword evidence="3" id="KW-1185">Reference proteome</keyword>
<dbReference type="PANTHER" id="PTHR24104">
    <property type="entry name" value="E3 UBIQUITIN-PROTEIN LIGASE NHLRC1-RELATED"/>
    <property type="match status" value="1"/>
</dbReference>
<dbReference type="GO" id="GO:0008270">
    <property type="term" value="F:zinc ion binding"/>
    <property type="evidence" value="ECO:0007669"/>
    <property type="project" value="UniProtKB-KW"/>
</dbReference>
<dbReference type="GO" id="GO:0000209">
    <property type="term" value="P:protein polyubiquitination"/>
    <property type="evidence" value="ECO:0007669"/>
    <property type="project" value="TreeGrafter"/>
</dbReference>
<gene>
    <name evidence="2" type="ORF">LOD99_5588</name>
</gene>
<dbReference type="PANTHER" id="PTHR24104:SF25">
    <property type="entry name" value="PROTEIN LIN-41"/>
    <property type="match status" value="1"/>
</dbReference>
<feature type="coiled-coil region" evidence="1">
    <location>
        <begin position="73"/>
        <end position="120"/>
    </location>
</feature>
<evidence type="ECO:0000313" key="3">
    <source>
        <dbReference type="Proteomes" id="UP001165289"/>
    </source>
</evidence>
<proteinExistence type="predicted"/>
<sequence length="424" mass="48293">MAEKYSKVLTRQLYRVVTIPELEKALTELSVHVETVKKEVSANFQHIYDLLMLREEELMEELDLIPDNISLKIIERKASIEQLTRNREETETQLQANSLNEFLTKQLTNINTELANIQSEHIDFPKLSLKWDIQQTEEQIKDTMQVIKTKSPYKFRDEPVWANVDHGEQSEELYNPQAIDIDPRTQLIYVTELGDTHRIQVFSCNGEYYSSLVNPNLERCSAIKISADHIYVNSVTESNAIMKLSKTGKTVSTIHTGGEVKRFDLTDDKLFCISSKSLTVEVLKLDLKLLNNIHLKAESYDKNTNTMNLIVQREQIIVLFSSSYCIRPIQIFKLNGTLIHCLVSLGAILFAATFCIDGYGNFIVSDQQSHCIKIISQDGILINNIGREGITAPGELYSPRGVIVDGNGRIVLVDWKHSNKLQAF</sequence>
<dbReference type="AlphaFoldDB" id="A0AAV7JRK7"/>
<organism evidence="2 3">
    <name type="scientific">Oopsacas minuta</name>
    <dbReference type="NCBI Taxonomy" id="111878"/>
    <lineage>
        <taxon>Eukaryota</taxon>
        <taxon>Metazoa</taxon>
        <taxon>Porifera</taxon>
        <taxon>Hexactinellida</taxon>
        <taxon>Hexasterophora</taxon>
        <taxon>Lyssacinosida</taxon>
        <taxon>Leucopsacidae</taxon>
        <taxon>Oopsacas</taxon>
    </lineage>
</organism>
<reference evidence="2 3" key="1">
    <citation type="journal article" date="2023" name="BMC Biol.">
        <title>The compact genome of the sponge Oopsacas minuta (Hexactinellida) is lacking key metazoan core genes.</title>
        <authorList>
            <person name="Santini S."/>
            <person name="Schenkelaars Q."/>
            <person name="Jourda C."/>
            <person name="Duchesne M."/>
            <person name="Belahbib H."/>
            <person name="Rocher C."/>
            <person name="Selva M."/>
            <person name="Riesgo A."/>
            <person name="Vervoort M."/>
            <person name="Leys S.P."/>
            <person name="Kodjabachian L."/>
            <person name="Le Bivic A."/>
            <person name="Borchiellini C."/>
            <person name="Claverie J.M."/>
            <person name="Renard E."/>
        </authorList>
    </citation>
    <scope>NUCLEOTIDE SEQUENCE [LARGE SCALE GENOMIC DNA]</scope>
    <source>
        <strain evidence="2">SPO-2</strain>
    </source>
</reference>
<dbReference type="EMBL" id="JAKMXF010000308">
    <property type="protein sequence ID" value="KAI6651011.1"/>
    <property type="molecule type" value="Genomic_DNA"/>
</dbReference>
<accession>A0AAV7JRK7</accession>